<name>A0A6J5LBI6_9CAUD</name>
<reference evidence="1" key="1">
    <citation type="submission" date="2020-04" db="EMBL/GenBank/DDBJ databases">
        <authorList>
            <person name="Chiriac C."/>
            <person name="Salcher M."/>
            <person name="Ghai R."/>
            <person name="Kavagutti S V."/>
        </authorList>
    </citation>
    <scope>NUCLEOTIDE SEQUENCE</scope>
</reference>
<proteinExistence type="predicted"/>
<organism evidence="1">
    <name type="scientific">uncultured Caudovirales phage</name>
    <dbReference type="NCBI Taxonomy" id="2100421"/>
    <lineage>
        <taxon>Viruses</taxon>
        <taxon>Duplodnaviria</taxon>
        <taxon>Heunggongvirae</taxon>
        <taxon>Uroviricota</taxon>
        <taxon>Caudoviricetes</taxon>
        <taxon>Peduoviridae</taxon>
        <taxon>Maltschvirus</taxon>
        <taxon>Maltschvirus maltsch</taxon>
    </lineage>
</organism>
<accession>A0A6J5LBI6</accession>
<dbReference type="EMBL" id="LR796238">
    <property type="protein sequence ID" value="CAB4130467.1"/>
    <property type="molecule type" value="Genomic_DNA"/>
</dbReference>
<gene>
    <name evidence="1" type="ORF">UFOVP119_91</name>
</gene>
<sequence>MIHPVPLVACIAGLVIGWATRGQYDELAMADAAKAADKAITKLTTVIERDYDRLAGDAAVAVALAPFKLEATRVRIEEIYRDIPPPLADCAAPPAARQLLIDAGASGSPFGSPAAENAPGAADPL</sequence>
<protein>
    <submittedName>
        <fullName evidence="1">Uncharacterized protein</fullName>
    </submittedName>
</protein>
<evidence type="ECO:0000313" key="1">
    <source>
        <dbReference type="EMBL" id="CAB4130467.1"/>
    </source>
</evidence>